<evidence type="ECO:0000313" key="9">
    <source>
        <dbReference type="Proteomes" id="UP000437017"/>
    </source>
</evidence>
<dbReference type="InterPro" id="IPR001609">
    <property type="entry name" value="Myosin_head_motor_dom-like"/>
</dbReference>
<dbReference type="GO" id="GO:0006897">
    <property type="term" value="P:endocytosis"/>
    <property type="evidence" value="ECO:0007669"/>
    <property type="project" value="TreeGrafter"/>
</dbReference>
<reference evidence="8 9" key="1">
    <citation type="journal article" date="2019" name="PLoS ONE">
        <title>Genomic analyses reveal an absence of contemporary introgressive admixture between fin whales and blue whales, despite known hybrids.</title>
        <authorList>
            <person name="Westbury M.V."/>
            <person name="Petersen B."/>
            <person name="Lorenzen E.D."/>
        </authorList>
    </citation>
    <scope>NUCLEOTIDE SEQUENCE [LARGE SCALE GENOMIC DNA]</scope>
    <source>
        <strain evidence="8">FinWhale-01</strain>
    </source>
</reference>
<gene>
    <name evidence="8" type="ORF">E2I00_017022</name>
</gene>
<organism evidence="8 9">
    <name type="scientific">Balaenoptera physalus</name>
    <name type="common">Fin whale</name>
    <name type="synonym">Balaena physalus</name>
    <dbReference type="NCBI Taxonomy" id="9770"/>
    <lineage>
        <taxon>Eukaryota</taxon>
        <taxon>Metazoa</taxon>
        <taxon>Chordata</taxon>
        <taxon>Craniata</taxon>
        <taxon>Vertebrata</taxon>
        <taxon>Euteleostomi</taxon>
        <taxon>Mammalia</taxon>
        <taxon>Eutheria</taxon>
        <taxon>Laurasiatheria</taxon>
        <taxon>Artiodactyla</taxon>
        <taxon>Whippomorpha</taxon>
        <taxon>Cetacea</taxon>
        <taxon>Mysticeti</taxon>
        <taxon>Balaenopteridae</taxon>
        <taxon>Balaenoptera</taxon>
    </lineage>
</organism>
<dbReference type="EMBL" id="SGJD01000134">
    <property type="protein sequence ID" value="KAB0406781.1"/>
    <property type="molecule type" value="Genomic_DNA"/>
</dbReference>
<name>A0A6A1QMA5_BALPH</name>
<proteinExistence type="inferred from homology"/>
<keyword evidence="9" id="KW-1185">Reference proteome</keyword>
<comment type="caution">
    <text evidence="6">Lacks conserved residue(s) required for the propagation of feature annotation.</text>
</comment>
<comment type="caution">
    <text evidence="8">The sequence shown here is derived from an EMBL/GenBank/DDBJ whole genome shotgun (WGS) entry which is preliminary data.</text>
</comment>
<evidence type="ECO:0000256" key="4">
    <source>
        <dbReference type="ARBA" id="ARBA00023175"/>
    </source>
</evidence>
<dbReference type="SUPFAM" id="SSF52540">
    <property type="entry name" value="P-loop containing nucleoside triphosphate hydrolases"/>
    <property type="match status" value="1"/>
</dbReference>
<evidence type="ECO:0000256" key="2">
    <source>
        <dbReference type="ARBA" id="ARBA00022840"/>
    </source>
</evidence>
<dbReference type="Gene3D" id="1.20.120.720">
    <property type="entry name" value="Myosin VI head, motor domain, U50 subdomain"/>
    <property type="match status" value="1"/>
</dbReference>
<keyword evidence="3 6" id="KW-0518">Myosin</keyword>
<comment type="similarity">
    <text evidence="6">Belongs to the TRAFAC class myosin-kinesin ATPase superfamily. Myosin family.</text>
</comment>
<dbReference type="PROSITE" id="PS50096">
    <property type="entry name" value="IQ"/>
    <property type="match status" value="1"/>
</dbReference>
<keyword evidence="4" id="KW-0505">Motor protein</keyword>
<sequence length="641" mass="72256">FEKGRIYTYIGEVLVSVNPYQELPLYGPEAIARYQGRELYERPPHLYAAPSPPVMGKPQTGMLDPGTVPSARVKDVLLKSTCVLEAFGNARTNRNHNSSRFGKYMDINFDFKGDPSRVLKQHVGERNFHAFYQVLDSDEKSHHQAVTEAMRVIGFSPEEVASVHRILAAILHLGNIKFVELEEGSLEQRRLAVTDEVLVDHVAELTATPRGMVLRCLLARTVASGGRELIEKGHTAAEASYARDACAKVPWGYSAEGFIDKNRDSLFQDFKRLLYNSTDPTLRAMWPDGQQDITEVTKRPLTAGTLFKNSMVALVENLASKVRPPNPTLSLDPSGSFCFLSAASHTLSSREGPAAAQEPFYVRCIKPNEDKVAAKLDEGHCRHQVAYLGLLENVRVRRAGFASRQPYSRFLLSKLFIRSPRTLVTLEQSRACLIPIIVLLLQKAWRGTLARRHCRRLRAIYTIMRWFRRHKVRAHLSEMQRRFQAARQPPLYGRDLVWPPPPAVLQPFQDICQALFCRWRARQLVKNIPPSDMAQIKAKVAAMAALQELRQDWGCRRAWARDYLSSATDNPTASGLFAQRLKTLREKDGFGAVLFSSHVRKLVVLHARGYDDLVVCLHRSRPPLDNRVGELVGVLAAHCQG</sequence>
<evidence type="ECO:0000256" key="6">
    <source>
        <dbReference type="PROSITE-ProRule" id="PRU00782"/>
    </source>
</evidence>
<dbReference type="PANTHER" id="PTHR13140:SF381">
    <property type="entry name" value="UNCONVENTIONAL MYOSIN-IG"/>
    <property type="match status" value="1"/>
</dbReference>
<dbReference type="OrthoDB" id="6108017at2759"/>
<dbReference type="GO" id="GO:0030048">
    <property type="term" value="P:actin filament-based movement"/>
    <property type="evidence" value="ECO:0007669"/>
    <property type="project" value="TreeGrafter"/>
</dbReference>
<dbReference type="PANTHER" id="PTHR13140">
    <property type="entry name" value="MYOSIN"/>
    <property type="match status" value="1"/>
</dbReference>
<dbReference type="InterPro" id="IPR036961">
    <property type="entry name" value="Kinesin_motor_dom_sf"/>
</dbReference>
<dbReference type="InterPro" id="IPR027417">
    <property type="entry name" value="P-loop_NTPase"/>
</dbReference>
<dbReference type="GO" id="GO:0005902">
    <property type="term" value="C:microvillus"/>
    <property type="evidence" value="ECO:0007669"/>
    <property type="project" value="TreeGrafter"/>
</dbReference>
<feature type="non-terminal residue" evidence="8">
    <location>
        <position position="1"/>
    </location>
</feature>
<dbReference type="GO" id="GO:0005737">
    <property type="term" value="C:cytoplasm"/>
    <property type="evidence" value="ECO:0007669"/>
    <property type="project" value="TreeGrafter"/>
</dbReference>
<feature type="domain" description="Myosin motor" evidence="7">
    <location>
        <begin position="1"/>
        <end position="481"/>
    </location>
</feature>
<dbReference type="Proteomes" id="UP000437017">
    <property type="component" value="Unassembled WGS sequence"/>
</dbReference>
<keyword evidence="2" id="KW-0067">ATP-binding</keyword>
<dbReference type="PROSITE" id="PS51456">
    <property type="entry name" value="MYOSIN_MOTOR"/>
    <property type="match status" value="1"/>
</dbReference>
<accession>A0A6A1QMA5</accession>
<dbReference type="GO" id="GO:0005524">
    <property type="term" value="F:ATP binding"/>
    <property type="evidence" value="ECO:0007669"/>
    <property type="project" value="UniProtKB-KW"/>
</dbReference>
<dbReference type="GO" id="GO:0005886">
    <property type="term" value="C:plasma membrane"/>
    <property type="evidence" value="ECO:0007669"/>
    <property type="project" value="TreeGrafter"/>
</dbReference>
<dbReference type="Pfam" id="PF00063">
    <property type="entry name" value="Myosin_head"/>
    <property type="match status" value="3"/>
</dbReference>
<dbReference type="GO" id="GO:0016459">
    <property type="term" value="C:myosin complex"/>
    <property type="evidence" value="ECO:0007669"/>
    <property type="project" value="UniProtKB-KW"/>
</dbReference>
<dbReference type="GO" id="GO:0051015">
    <property type="term" value="F:actin filament binding"/>
    <property type="evidence" value="ECO:0007669"/>
    <property type="project" value="TreeGrafter"/>
</dbReference>
<protein>
    <recommendedName>
        <fullName evidence="7">Myosin motor domain-containing protein</fullName>
    </recommendedName>
</protein>
<dbReference type="SMART" id="SM00242">
    <property type="entry name" value="MYSc"/>
    <property type="match status" value="1"/>
</dbReference>
<evidence type="ECO:0000313" key="8">
    <source>
        <dbReference type="EMBL" id="KAB0406781.1"/>
    </source>
</evidence>
<dbReference type="Gene3D" id="3.40.850.10">
    <property type="entry name" value="Kinesin motor domain"/>
    <property type="match status" value="3"/>
</dbReference>
<evidence type="ECO:0000256" key="5">
    <source>
        <dbReference type="ARBA" id="ARBA00023203"/>
    </source>
</evidence>
<keyword evidence="1" id="KW-0547">Nucleotide-binding</keyword>
<dbReference type="GO" id="GO:0007015">
    <property type="term" value="P:actin filament organization"/>
    <property type="evidence" value="ECO:0007669"/>
    <property type="project" value="TreeGrafter"/>
</dbReference>
<evidence type="ECO:0000256" key="3">
    <source>
        <dbReference type="ARBA" id="ARBA00023123"/>
    </source>
</evidence>
<keyword evidence="5 6" id="KW-0009">Actin-binding</keyword>
<evidence type="ECO:0000259" key="7">
    <source>
        <dbReference type="PROSITE" id="PS51456"/>
    </source>
</evidence>
<dbReference type="GO" id="GO:0000146">
    <property type="term" value="F:microfilament motor activity"/>
    <property type="evidence" value="ECO:0007669"/>
    <property type="project" value="TreeGrafter"/>
</dbReference>
<evidence type="ECO:0000256" key="1">
    <source>
        <dbReference type="ARBA" id="ARBA00022741"/>
    </source>
</evidence>
<dbReference type="AlphaFoldDB" id="A0A6A1QMA5"/>